<name>A0A9W8MUD1_9AGAR</name>
<keyword evidence="1" id="KW-0472">Membrane</keyword>
<dbReference type="AlphaFoldDB" id="A0A9W8MUD1"/>
<accession>A0A9W8MUD1</accession>
<comment type="caution">
    <text evidence="2">The sequence shown here is derived from an EMBL/GenBank/DDBJ whole genome shotgun (WGS) entry which is preliminary data.</text>
</comment>
<keyword evidence="1" id="KW-0812">Transmembrane</keyword>
<organism evidence="2 3">
    <name type="scientific">Agrocybe chaxingu</name>
    <dbReference type="NCBI Taxonomy" id="84603"/>
    <lineage>
        <taxon>Eukaryota</taxon>
        <taxon>Fungi</taxon>
        <taxon>Dikarya</taxon>
        <taxon>Basidiomycota</taxon>
        <taxon>Agaricomycotina</taxon>
        <taxon>Agaricomycetes</taxon>
        <taxon>Agaricomycetidae</taxon>
        <taxon>Agaricales</taxon>
        <taxon>Agaricineae</taxon>
        <taxon>Strophariaceae</taxon>
        <taxon>Agrocybe</taxon>
    </lineage>
</organism>
<feature type="transmembrane region" description="Helical" evidence="1">
    <location>
        <begin position="34"/>
        <end position="58"/>
    </location>
</feature>
<feature type="transmembrane region" description="Helical" evidence="1">
    <location>
        <begin position="100"/>
        <end position="122"/>
    </location>
</feature>
<proteinExistence type="predicted"/>
<evidence type="ECO:0000313" key="3">
    <source>
        <dbReference type="Proteomes" id="UP001148786"/>
    </source>
</evidence>
<evidence type="ECO:0008006" key="4">
    <source>
        <dbReference type="Google" id="ProtNLM"/>
    </source>
</evidence>
<keyword evidence="3" id="KW-1185">Reference proteome</keyword>
<sequence length="215" mass="23612">MDSATPFTSSTIGGPGVRPRSKLKKTLDMFAKQWPYIGFCILLAVLNILLGILMLSYLKPKAEPLIFGIMCLSVILALSHFAALCYLIQRAKNELSDPTMIDVLYSVGVVALFAISGAALTIELPNKCYNTQQEDYRLIGQAICDGITAMAASSWLAVLTMIIASILTFVAARRAIELAKLPPPVFPEGAQAPVMRWLDRNDPFLSIRDRQQDYA</sequence>
<evidence type="ECO:0000256" key="1">
    <source>
        <dbReference type="SAM" id="Phobius"/>
    </source>
</evidence>
<dbReference type="OrthoDB" id="2916447at2759"/>
<gene>
    <name evidence="2" type="ORF">NLJ89_g6724</name>
</gene>
<evidence type="ECO:0000313" key="2">
    <source>
        <dbReference type="EMBL" id="KAJ3506697.1"/>
    </source>
</evidence>
<feature type="transmembrane region" description="Helical" evidence="1">
    <location>
        <begin position="64"/>
        <end position="88"/>
    </location>
</feature>
<dbReference type="EMBL" id="JANKHO010000737">
    <property type="protein sequence ID" value="KAJ3506697.1"/>
    <property type="molecule type" value="Genomic_DNA"/>
</dbReference>
<keyword evidence="1" id="KW-1133">Transmembrane helix</keyword>
<protein>
    <recommendedName>
        <fullName evidence="4">MARVEL domain-containing protein</fullName>
    </recommendedName>
</protein>
<dbReference type="Proteomes" id="UP001148786">
    <property type="component" value="Unassembled WGS sequence"/>
</dbReference>
<feature type="transmembrane region" description="Helical" evidence="1">
    <location>
        <begin position="155"/>
        <end position="172"/>
    </location>
</feature>
<reference evidence="2" key="1">
    <citation type="submission" date="2022-07" db="EMBL/GenBank/DDBJ databases">
        <title>Genome Sequence of Agrocybe chaxingu.</title>
        <authorList>
            <person name="Buettner E."/>
        </authorList>
    </citation>
    <scope>NUCLEOTIDE SEQUENCE</scope>
    <source>
        <strain evidence="2">MP-N11</strain>
    </source>
</reference>